<evidence type="ECO:0000259" key="1">
    <source>
        <dbReference type="Pfam" id="PF09995"/>
    </source>
</evidence>
<accession>A0A2A7P0V3</accession>
<dbReference type="InterPro" id="IPR018713">
    <property type="entry name" value="MPAB/Lcp_cat_dom"/>
</dbReference>
<name>A0A2A7P0V3_9MYCO</name>
<sequence length="477" mass="53125">MPGPQGYSETIRHSVVSFVRGSAHMTADATSVAGHPFDFHHQPGMDLRPAPPRALNASDLWSHPARMLLSPWLDTTAPPADTELNRLFADHFWQGDEPIDAVVEAFRETGMQRGRAMLEQALAHGIDTVQDAPQALVDFFARLDNPPSWHDPEQWERGRRLWTRSSFSGKLCMAVLDFMATFVGEEVSSAVGATGRYVEDFATRNLETNLWFAAMAEPDAVQRTSPRFHDTIRVRLMHGQVRAGLRRSWGDEHFAQHGNPISNTSIMGASLSFGLFPMLLDHVLGRRHTRQELTDVTMYWAYIGYVFGASEELVPRNLDDALAALHYQFSTAGGPSEYTEPMAVTATESLRESTWVNKVIIAAMTPALGLIGFYSGKDGVAALVQGTPFENARIRPWDTMTRLLVTANVTVNRLSDRLPGAHRRIERQLDNGDLFWRLVVWYTRSNAARKGVTATRYTHHDHTAATGIGCPHAQRAG</sequence>
<gene>
    <name evidence="2" type="ORF">CRI78_02445</name>
</gene>
<dbReference type="InterPro" id="IPR037473">
    <property type="entry name" value="Lcp-like"/>
</dbReference>
<dbReference type="PANTHER" id="PTHR37539">
    <property type="entry name" value="SECRETED PROTEIN-RELATED"/>
    <property type="match status" value="1"/>
</dbReference>
<evidence type="ECO:0000313" key="3">
    <source>
        <dbReference type="Proteomes" id="UP000220340"/>
    </source>
</evidence>
<dbReference type="AlphaFoldDB" id="A0A2A7P0V3"/>
<comment type="caution">
    <text evidence="2">The sequence shown here is derived from an EMBL/GenBank/DDBJ whole genome shotgun (WGS) entry which is preliminary data.</text>
</comment>
<feature type="domain" description="ER-bound oxygenase mpaB/mpaB'/Rubber oxygenase catalytic" evidence="1">
    <location>
        <begin position="164"/>
        <end position="342"/>
    </location>
</feature>
<protein>
    <submittedName>
        <fullName evidence="2">DUF2236 domain-containing protein</fullName>
    </submittedName>
</protein>
<dbReference type="GO" id="GO:0016491">
    <property type="term" value="F:oxidoreductase activity"/>
    <property type="evidence" value="ECO:0007669"/>
    <property type="project" value="InterPro"/>
</dbReference>
<dbReference type="EMBL" id="PDCR01000002">
    <property type="protein sequence ID" value="PEG56247.1"/>
    <property type="molecule type" value="Genomic_DNA"/>
</dbReference>
<proteinExistence type="predicted"/>
<dbReference type="PANTHER" id="PTHR37539:SF1">
    <property type="entry name" value="ER-BOUND OXYGENASE MPAB_MPAB'_RUBBER OXYGENASE CATALYTIC DOMAIN-CONTAINING PROTEIN"/>
    <property type="match status" value="1"/>
</dbReference>
<keyword evidence="3" id="KW-1185">Reference proteome</keyword>
<organism evidence="2 3">
    <name type="scientific">Mycolicibacterium diernhoferi</name>
    <dbReference type="NCBI Taxonomy" id="1801"/>
    <lineage>
        <taxon>Bacteria</taxon>
        <taxon>Bacillati</taxon>
        <taxon>Actinomycetota</taxon>
        <taxon>Actinomycetes</taxon>
        <taxon>Mycobacteriales</taxon>
        <taxon>Mycobacteriaceae</taxon>
        <taxon>Mycolicibacterium</taxon>
    </lineage>
</organism>
<dbReference type="Pfam" id="PF09995">
    <property type="entry name" value="MPAB_Lcp_cat"/>
    <property type="match status" value="1"/>
</dbReference>
<reference evidence="2 3" key="1">
    <citation type="submission" date="2017-10" db="EMBL/GenBank/DDBJ databases">
        <title>The new phylogeny of genus Mycobacterium.</title>
        <authorList>
            <person name="Tortoli E."/>
            <person name="Trovato A."/>
            <person name="Cirillo D.M."/>
        </authorList>
    </citation>
    <scope>NUCLEOTIDE SEQUENCE [LARGE SCALE GENOMIC DNA]</scope>
    <source>
        <strain evidence="2 3">IP141170001</strain>
    </source>
</reference>
<evidence type="ECO:0000313" key="2">
    <source>
        <dbReference type="EMBL" id="PEG56247.1"/>
    </source>
</evidence>
<dbReference type="Proteomes" id="UP000220340">
    <property type="component" value="Unassembled WGS sequence"/>
</dbReference>